<keyword evidence="3" id="KW-1185">Reference proteome</keyword>
<evidence type="ECO:0000256" key="1">
    <source>
        <dbReference type="ARBA" id="ARBA00023118"/>
    </source>
</evidence>
<dbReference type="NCBIfam" id="TIGR01868">
    <property type="entry name" value="casD_Cas5e"/>
    <property type="match status" value="1"/>
</dbReference>
<dbReference type="Proteomes" id="UP000664654">
    <property type="component" value="Unassembled WGS sequence"/>
</dbReference>
<organism evidence="2 3">
    <name type="scientific">Bowmanella dokdonensis</name>
    <dbReference type="NCBI Taxonomy" id="751969"/>
    <lineage>
        <taxon>Bacteria</taxon>
        <taxon>Pseudomonadati</taxon>
        <taxon>Pseudomonadota</taxon>
        <taxon>Gammaproteobacteria</taxon>
        <taxon>Alteromonadales</taxon>
        <taxon>Alteromonadaceae</taxon>
        <taxon>Bowmanella</taxon>
    </lineage>
</organism>
<accession>A0A939DPP1</accession>
<dbReference type="EMBL" id="JAFKCV010000008">
    <property type="protein sequence ID" value="MBN7826490.1"/>
    <property type="molecule type" value="Genomic_DNA"/>
</dbReference>
<dbReference type="InterPro" id="IPR021124">
    <property type="entry name" value="CRISPR-assoc_prot_Cas5"/>
</dbReference>
<sequence>MEYLLFRLYGPMASWGDPAVGSDRPTALRPSRSALLGLVAAALGIRREEQSLHDKLAASVTFAVKQYSAGVLLRDFHTAQVPSQDKKTIRRTRKDELQTGRLNTVLSIRDYRCEGLWVIAIELTEDAGWDIRQLKEALLKPKFTLYLGRKSCPLAAPLSPKIVTSDCLRSALDTEFEPILKDSDADRVWLPKSDRVTYYWQGRKEATNLTGVSSDKVWDDPVHRQRWQFSSRTEHSASKHREE</sequence>
<dbReference type="GO" id="GO:0051607">
    <property type="term" value="P:defense response to virus"/>
    <property type="evidence" value="ECO:0007669"/>
    <property type="project" value="UniProtKB-KW"/>
</dbReference>
<dbReference type="AlphaFoldDB" id="A0A939DPP1"/>
<dbReference type="CDD" id="cd09645">
    <property type="entry name" value="Cas5_I-E"/>
    <property type="match status" value="1"/>
</dbReference>
<protein>
    <submittedName>
        <fullName evidence="2">Type I-E CRISPR-associated protein Cas5/CasD</fullName>
    </submittedName>
</protein>
<dbReference type="RefSeq" id="WP_206574600.1">
    <property type="nucleotide sequence ID" value="NZ_JAFKCV010000008.1"/>
</dbReference>
<comment type="caution">
    <text evidence="2">The sequence shown here is derived from an EMBL/GenBank/DDBJ whole genome shotgun (WGS) entry which is preliminary data.</text>
</comment>
<dbReference type="InterPro" id="IPR013422">
    <property type="entry name" value="CRISPR-assoc_prot_Cas5_N"/>
</dbReference>
<dbReference type="Pfam" id="PF09704">
    <property type="entry name" value="Cas_Cas5d"/>
    <property type="match status" value="1"/>
</dbReference>
<proteinExistence type="predicted"/>
<reference evidence="2" key="1">
    <citation type="submission" date="2021-03" db="EMBL/GenBank/DDBJ databases">
        <title>novel species isolated from a fishpond in China.</title>
        <authorList>
            <person name="Lu H."/>
            <person name="Cai Z."/>
        </authorList>
    </citation>
    <scope>NUCLEOTIDE SEQUENCE</scope>
    <source>
        <strain evidence="2">JCM 30855</strain>
    </source>
</reference>
<evidence type="ECO:0000313" key="2">
    <source>
        <dbReference type="EMBL" id="MBN7826490.1"/>
    </source>
</evidence>
<keyword evidence="1" id="KW-0051">Antiviral defense</keyword>
<name>A0A939DPP1_9ALTE</name>
<dbReference type="NCBIfam" id="TIGR02593">
    <property type="entry name" value="CRISPR_cas5"/>
    <property type="match status" value="1"/>
</dbReference>
<dbReference type="GO" id="GO:0043571">
    <property type="term" value="P:maintenance of CRISPR repeat elements"/>
    <property type="evidence" value="ECO:0007669"/>
    <property type="project" value="InterPro"/>
</dbReference>
<dbReference type="Gene3D" id="3.30.70.2660">
    <property type="match status" value="1"/>
</dbReference>
<dbReference type="InterPro" id="IPR010147">
    <property type="entry name" value="CRISPR-assoc_prot_CasD"/>
</dbReference>
<evidence type="ECO:0000313" key="3">
    <source>
        <dbReference type="Proteomes" id="UP000664654"/>
    </source>
</evidence>
<gene>
    <name evidence="2" type="primary">cas5e</name>
    <name evidence="2" type="ORF">J0A66_14740</name>
</gene>
<dbReference type="GO" id="GO:0003723">
    <property type="term" value="F:RNA binding"/>
    <property type="evidence" value="ECO:0007669"/>
    <property type="project" value="InterPro"/>
</dbReference>